<sequence length="318" mass="36386">MALNREREQRHPWSARTVPTDVVRRLELLAFAVDGHLLWRVYSIYLRWDDISVGRGTPLVSLVVNIDVALLALVTYLSFVASLGFLGALRENICCLYCYDWMLFLMMLTCSLGFILLIVMPFLATRDLQSVVSIELIERYRDNADFTRLVDYIQAKYKCCGVTEAAYLDWNSNMYFNCSKTNPSAERCSVPPSCCREPEKQSLETVLQRRFCGRNVLSMGENEAWSKVNTRNCVNSFTKYVQQQSIALCIAGIVVLCVLLLVKGMAARVQGEIEDIARRYNRHVRKVEYRERVRQAWIKAHSSPPAASPVNRSPYVEA</sequence>
<keyword evidence="2" id="KW-1185">Reference proteome</keyword>
<accession>A0ACB7RXY3</accession>
<dbReference type="EMBL" id="CM023487">
    <property type="protein sequence ID" value="KAH6925747.1"/>
    <property type="molecule type" value="Genomic_DNA"/>
</dbReference>
<gene>
    <name evidence="1" type="ORF">HPB50_009707</name>
</gene>
<comment type="caution">
    <text evidence="1">The sequence shown here is derived from an EMBL/GenBank/DDBJ whole genome shotgun (WGS) entry which is preliminary data.</text>
</comment>
<evidence type="ECO:0000313" key="2">
    <source>
        <dbReference type="Proteomes" id="UP000821845"/>
    </source>
</evidence>
<name>A0ACB7RXY3_HYAAI</name>
<proteinExistence type="predicted"/>
<dbReference type="Proteomes" id="UP000821845">
    <property type="component" value="Chromosome 7"/>
</dbReference>
<organism evidence="1 2">
    <name type="scientific">Hyalomma asiaticum</name>
    <name type="common">Tick</name>
    <dbReference type="NCBI Taxonomy" id="266040"/>
    <lineage>
        <taxon>Eukaryota</taxon>
        <taxon>Metazoa</taxon>
        <taxon>Ecdysozoa</taxon>
        <taxon>Arthropoda</taxon>
        <taxon>Chelicerata</taxon>
        <taxon>Arachnida</taxon>
        <taxon>Acari</taxon>
        <taxon>Parasitiformes</taxon>
        <taxon>Ixodida</taxon>
        <taxon>Ixodoidea</taxon>
        <taxon>Ixodidae</taxon>
        <taxon>Hyalomminae</taxon>
        <taxon>Hyalomma</taxon>
    </lineage>
</organism>
<reference evidence="1" key="1">
    <citation type="submission" date="2020-05" db="EMBL/GenBank/DDBJ databases">
        <title>Large-scale comparative analyses of tick genomes elucidate their genetic diversity and vector capacities.</title>
        <authorList>
            <person name="Jia N."/>
            <person name="Wang J."/>
            <person name="Shi W."/>
            <person name="Du L."/>
            <person name="Sun Y."/>
            <person name="Zhan W."/>
            <person name="Jiang J."/>
            <person name="Wang Q."/>
            <person name="Zhang B."/>
            <person name="Ji P."/>
            <person name="Sakyi L.B."/>
            <person name="Cui X."/>
            <person name="Yuan T."/>
            <person name="Jiang B."/>
            <person name="Yang W."/>
            <person name="Lam T.T.-Y."/>
            <person name="Chang Q."/>
            <person name="Ding S."/>
            <person name="Wang X."/>
            <person name="Zhu J."/>
            <person name="Ruan X."/>
            <person name="Zhao L."/>
            <person name="Wei J."/>
            <person name="Que T."/>
            <person name="Du C."/>
            <person name="Cheng J."/>
            <person name="Dai P."/>
            <person name="Han X."/>
            <person name="Huang E."/>
            <person name="Gao Y."/>
            <person name="Liu J."/>
            <person name="Shao H."/>
            <person name="Ye R."/>
            <person name="Li L."/>
            <person name="Wei W."/>
            <person name="Wang X."/>
            <person name="Wang C."/>
            <person name="Yang T."/>
            <person name="Huo Q."/>
            <person name="Li W."/>
            <person name="Guo W."/>
            <person name="Chen H."/>
            <person name="Zhou L."/>
            <person name="Ni X."/>
            <person name="Tian J."/>
            <person name="Zhou Y."/>
            <person name="Sheng Y."/>
            <person name="Liu T."/>
            <person name="Pan Y."/>
            <person name="Xia L."/>
            <person name="Li J."/>
            <person name="Zhao F."/>
            <person name="Cao W."/>
        </authorList>
    </citation>
    <scope>NUCLEOTIDE SEQUENCE</scope>
    <source>
        <strain evidence="1">Hyas-2018</strain>
    </source>
</reference>
<protein>
    <submittedName>
        <fullName evidence="1">Uncharacterized protein</fullName>
    </submittedName>
</protein>
<evidence type="ECO:0000313" key="1">
    <source>
        <dbReference type="EMBL" id="KAH6925747.1"/>
    </source>
</evidence>